<proteinExistence type="predicted"/>
<evidence type="ECO:0000256" key="6">
    <source>
        <dbReference type="SAM" id="Phobius"/>
    </source>
</evidence>
<reference evidence="8" key="1">
    <citation type="submission" date="2019-01" db="EMBL/GenBank/DDBJ databases">
        <title>Sinorhodobacter populi sp. nov. isolated from the symptomatic bark tissue of Populus euramericana canker.</title>
        <authorList>
            <person name="Li Y."/>
        </authorList>
    </citation>
    <scope>NUCLEOTIDE SEQUENCE [LARGE SCALE GENOMIC DNA]</scope>
    <source>
        <strain evidence="8">CGMCC 1.12963</strain>
    </source>
</reference>
<dbReference type="Proteomes" id="UP000288071">
    <property type="component" value="Unassembled WGS sequence"/>
</dbReference>
<feature type="transmembrane region" description="Helical" evidence="6">
    <location>
        <begin position="115"/>
        <end position="141"/>
    </location>
</feature>
<evidence type="ECO:0000256" key="5">
    <source>
        <dbReference type="ARBA" id="ARBA00023136"/>
    </source>
</evidence>
<keyword evidence="3 6" id="KW-0812">Transmembrane</keyword>
<comment type="subcellular location">
    <subcellularLocation>
        <location evidence="1">Cell membrane</location>
        <topology evidence="1">Multi-pass membrane protein</topology>
    </subcellularLocation>
</comment>
<dbReference type="PANTHER" id="PTHR30213:SF0">
    <property type="entry name" value="UPF0761 MEMBRANE PROTEIN YIHY"/>
    <property type="match status" value="1"/>
</dbReference>
<comment type="caution">
    <text evidence="7">The sequence shown here is derived from an EMBL/GenBank/DDBJ whole genome shotgun (WGS) entry which is preliminary data.</text>
</comment>
<evidence type="ECO:0000256" key="4">
    <source>
        <dbReference type="ARBA" id="ARBA00022989"/>
    </source>
</evidence>
<name>A0A3S3LMS7_9RHOB</name>
<organism evidence="7 8">
    <name type="scientific">Paenirhodobacter huangdaonensis</name>
    <dbReference type="NCBI Taxonomy" id="2501515"/>
    <lineage>
        <taxon>Bacteria</taxon>
        <taxon>Pseudomonadati</taxon>
        <taxon>Pseudomonadota</taxon>
        <taxon>Alphaproteobacteria</taxon>
        <taxon>Rhodobacterales</taxon>
        <taxon>Rhodobacter group</taxon>
        <taxon>Paenirhodobacter</taxon>
    </lineage>
</organism>
<dbReference type="PIRSF" id="PIRSF035875">
    <property type="entry name" value="RNase_BN"/>
    <property type="match status" value="1"/>
</dbReference>
<protein>
    <submittedName>
        <fullName evidence="7">YihY/virulence factor BrkB family protein</fullName>
    </submittedName>
</protein>
<reference evidence="7 8" key="2">
    <citation type="submission" date="2019-01" db="EMBL/GenBank/DDBJ databases">
        <title>Sinorhodobacter populi sp. nov. isolated from the symptomatic bark tissue of Populus euramericana canker.</title>
        <authorList>
            <person name="Xu G."/>
        </authorList>
    </citation>
    <scope>NUCLEOTIDE SEQUENCE [LARGE SCALE GENOMIC DNA]</scope>
    <source>
        <strain evidence="7 8">CGMCC 1.12963</strain>
    </source>
</reference>
<dbReference type="PANTHER" id="PTHR30213">
    <property type="entry name" value="INNER MEMBRANE PROTEIN YHJD"/>
    <property type="match status" value="1"/>
</dbReference>
<gene>
    <name evidence="7" type="ORF">EOW66_07850</name>
</gene>
<feature type="transmembrane region" description="Helical" evidence="6">
    <location>
        <begin position="229"/>
        <end position="254"/>
    </location>
</feature>
<evidence type="ECO:0000256" key="1">
    <source>
        <dbReference type="ARBA" id="ARBA00004651"/>
    </source>
</evidence>
<feature type="transmembrane region" description="Helical" evidence="6">
    <location>
        <begin position="195"/>
        <end position="217"/>
    </location>
</feature>
<evidence type="ECO:0000313" key="7">
    <source>
        <dbReference type="EMBL" id="RWR52579.1"/>
    </source>
</evidence>
<dbReference type="Pfam" id="PF03631">
    <property type="entry name" value="Virul_fac_BrkB"/>
    <property type="match status" value="1"/>
</dbReference>
<dbReference type="InterPro" id="IPR017039">
    <property type="entry name" value="Virul_fac_BrkB"/>
</dbReference>
<dbReference type="NCBIfam" id="TIGR00765">
    <property type="entry name" value="yihY_not_rbn"/>
    <property type="match status" value="1"/>
</dbReference>
<keyword evidence="5 6" id="KW-0472">Membrane</keyword>
<evidence type="ECO:0000313" key="8">
    <source>
        <dbReference type="Proteomes" id="UP000288071"/>
    </source>
</evidence>
<dbReference type="GO" id="GO:0005886">
    <property type="term" value="C:plasma membrane"/>
    <property type="evidence" value="ECO:0007669"/>
    <property type="project" value="UniProtKB-SubCell"/>
</dbReference>
<accession>A0A3S3LMS7</accession>
<evidence type="ECO:0000256" key="2">
    <source>
        <dbReference type="ARBA" id="ARBA00022475"/>
    </source>
</evidence>
<keyword evidence="2" id="KW-1003">Cell membrane</keyword>
<keyword evidence="4 6" id="KW-1133">Transmembrane helix</keyword>
<keyword evidence="8" id="KW-1185">Reference proteome</keyword>
<dbReference type="EMBL" id="SAVA01000004">
    <property type="protein sequence ID" value="RWR52579.1"/>
    <property type="molecule type" value="Genomic_DNA"/>
</dbReference>
<feature type="transmembrane region" description="Helical" evidence="6">
    <location>
        <begin position="266"/>
        <end position="289"/>
    </location>
</feature>
<feature type="transmembrane region" description="Helical" evidence="6">
    <location>
        <begin position="153"/>
        <end position="183"/>
    </location>
</feature>
<dbReference type="AlphaFoldDB" id="A0A3S3LMS7"/>
<sequence length="306" mass="32769">MQSQLRVPAWLRRSPPWGKVAKRGFRLRGIWTFLLALVGRLADTKITLIAAGVAFYAMLAVFPGLSATIAVWSAFADPMVIESYLQVADDFIPPEAYEILNTQILALLSGPHDSIGLSTLVSVAVALWSARAGVGALIEGLNVIHGTHSRTTLLSYLFGYVMTLALVGVMLAALATIVVVPIAVNFLPFHALTGWLLSGLPWGGMLLLMLTALGILYRYGPNTRGGRDPILTFGAILAALVWAGASLALTYYLANFGSYNKIYGSIGAVIALMMWLYLSVFSVLLGAALNAELAACRARRATQKNA</sequence>
<evidence type="ECO:0000256" key="3">
    <source>
        <dbReference type="ARBA" id="ARBA00022692"/>
    </source>
</evidence>
<feature type="transmembrane region" description="Helical" evidence="6">
    <location>
        <begin position="54"/>
        <end position="75"/>
    </location>
</feature>